<dbReference type="PANTHER" id="PTHR21521:SF0">
    <property type="entry name" value="AMUN, ISOFORM A"/>
    <property type="match status" value="1"/>
</dbReference>
<reference evidence="2" key="1">
    <citation type="journal article" date="2020" name="Stud. Mycol.">
        <title>101 Dothideomycetes genomes: a test case for predicting lifestyles and emergence of pathogens.</title>
        <authorList>
            <person name="Haridas S."/>
            <person name="Albert R."/>
            <person name="Binder M."/>
            <person name="Bloem J."/>
            <person name="Labutti K."/>
            <person name="Salamov A."/>
            <person name="Andreopoulos B."/>
            <person name="Baker S."/>
            <person name="Barry K."/>
            <person name="Bills G."/>
            <person name="Bluhm B."/>
            <person name="Cannon C."/>
            <person name="Castanera R."/>
            <person name="Culley D."/>
            <person name="Daum C."/>
            <person name="Ezra D."/>
            <person name="Gonzalez J."/>
            <person name="Henrissat B."/>
            <person name="Kuo A."/>
            <person name="Liang C."/>
            <person name="Lipzen A."/>
            <person name="Lutzoni F."/>
            <person name="Magnuson J."/>
            <person name="Mondo S."/>
            <person name="Nolan M."/>
            <person name="Ohm R."/>
            <person name="Pangilinan J."/>
            <person name="Park H.-J."/>
            <person name="Ramirez L."/>
            <person name="Alfaro M."/>
            <person name="Sun H."/>
            <person name="Tritt A."/>
            <person name="Yoshinaga Y."/>
            <person name="Zwiers L.-H."/>
            <person name="Turgeon B."/>
            <person name="Goodwin S."/>
            <person name="Spatafora J."/>
            <person name="Crous P."/>
            <person name="Grigoriev I."/>
        </authorList>
    </citation>
    <scope>NUCLEOTIDE SEQUENCE</scope>
    <source>
        <strain evidence="2">CBS 207.26</strain>
    </source>
</reference>
<feature type="compositionally biased region" description="Basic and acidic residues" evidence="1">
    <location>
        <begin position="242"/>
        <end position="255"/>
    </location>
</feature>
<organism evidence="2 3">
    <name type="scientific">Zopfia rhizophila CBS 207.26</name>
    <dbReference type="NCBI Taxonomy" id="1314779"/>
    <lineage>
        <taxon>Eukaryota</taxon>
        <taxon>Fungi</taxon>
        <taxon>Dikarya</taxon>
        <taxon>Ascomycota</taxon>
        <taxon>Pezizomycotina</taxon>
        <taxon>Dothideomycetes</taxon>
        <taxon>Dothideomycetes incertae sedis</taxon>
        <taxon>Zopfiaceae</taxon>
        <taxon>Zopfia</taxon>
    </lineage>
</organism>
<gene>
    <name evidence="2" type="ORF">K469DRAFT_709028</name>
</gene>
<evidence type="ECO:0000313" key="3">
    <source>
        <dbReference type="Proteomes" id="UP000800200"/>
    </source>
</evidence>
<dbReference type="AlphaFoldDB" id="A0A6A6E0V0"/>
<dbReference type="Proteomes" id="UP000800200">
    <property type="component" value="Unassembled WGS sequence"/>
</dbReference>
<proteinExistence type="predicted"/>
<name>A0A6A6E0V0_9PEZI</name>
<evidence type="ECO:0000256" key="1">
    <source>
        <dbReference type="SAM" id="MobiDB-lite"/>
    </source>
</evidence>
<accession>A0A6A6E0V0</accession>
<protein>
    <submittedName>
        <fullName evidence="2">Uncharacterized protein</fullName>
    </submittedName>
</protein>
<dbReference type="PANTHER" id="PTHR21521">
    <property type="entry name" value="AMUN, ISOFORM A"/>
    <property type="match status" value="1"/>
</dbReference>
<feature type="region of interest" description="Disordered" evidence="1">
    <location>
        <begin position="228"/>
        <end position="264"/>
    </location>
</feature>
<evidence type="ECO:0000313" key="2">
    <source>
        <dbReference type="EMBL" id="KAF2184302.1"/>
    </source>
</evidence>
<dbReference type="EMBL" id="ML994638">
    <property type="protein sequence ID" value="KAF2184302.1"/>
    <property type="molecule type" value="Genomic_DNA"/>
</dbReference>
<keyword evidence="3" id="KW-1185">Reference proteome</keyword>
<dbReference type="OrthoDB" id="8249012at2759"/>
<sequence>MVPLKPNSISEATFKQVLTRYPSTVPEKLQELDTHRYDTIPATVTQRKADGDAYLEKGEVERLVEWKLKHGTFRPKLLNLVQSNTASLIKSTTLAAFKTLNPANPLPSLKILTELKGIGPATASLLLAVYAPDAVPFFSDELFRWVQWDESGKPGGWQRKIGYTNKEYGHLVEGAGKLRERLVVQAVEIEKVAWVLGKEGVDVDGNEDTEKPAAVAAKIERLEKDWKKTKKETEGVAKGVKRKPEDSKPADEGTRRRSRRKPGT</sequence>